<comment type="subcellular location">
    <subcellularLocation>
        <location evidence="1">Endomembrane system</location>
        <topology evidence="1">Multi-pass membrane protein</topology>
    </subcellularLocation>
</comment>
<keyword evidence="4 10" id="KW-0812">Transmembrane</keyword>
<dbReference type="InterPro" id="IPR010968">
    <property type="entry name" value="RnfE"/>
</dbReference>
<keyword evidence="12" id="KW-1185">Reference proteome</keyword>
<feature type="transmembrane region" description="Helical" evidence="10">
    <location>
        <begin position="74"/>
        <end position="94"/>
    </location>
</feature>
<evidence type="ECO:0000256" key="1">
    <source>
        <dbReference type="ARBA" id="ARBA00004127"/>
    </source>
</evidence>
<dbReference type="PANTHER" id="PTHR30586">
    <property type="entry name" value="ELECTRON TRANSPORT COMPLEX PROTEIN RNFE"/>
    <property type="match status" value="1"/>
</dbReference>
<sequence length="230" mass="24018">MDPSPSPAQIAEQGLWRNNVGLVQLLGLCPLLAVSHNAVNALALGLATLIALTATALGVSALRHLLSRPIRLPGFLLLIASIVTAIELLIHAFLPALHEVLGLFLPLIVTNCALLGRAEAFSSRQPVASAALDGLFMGLGFLAVLLALGMLRELLGQGSLFAGAGRLLHLPFIELRIGSGGGLLLASLPTGAFLSLALLVALKQWRDLRAAPRQASPSTEDPRLERPAAP</sequence>
<evidence type="ECO:0000256" key="2">
    <source>
        <dbReference type="ARBA" id="ARBA00022448"/>
    </source>
</evidence>
<keyword evidence="7 10" id="KW-1133">Transmembrane helix</keyword>
<feature type="transmembrane region" description="Helical" evidence="10">
    <location>
        <begin position="177"/>
        <end position="202"/>
    </location>
</feature>
<comment type="caution">
    <text evidence="11">The sequence shown here is derived from an EMBL/GenBank/DDBJ whole genome shotgun (WGS) entry which is preliminary data.</text>
</comment>
<organism evidence="11 12">
    <name type="scientific">Pseudomarimonas salicorniae</name>
    <dbReference type="NCBI Taxonomy" id="2933270"/>
    <lineage>
        <taxon>Bacteria</taxon>
        <taxon>Pseudomonadati</taxon>
        <taxon>Pseudomonadota</taxon>
        <taxon>Gammaproteobacteria</taxon>
        <taxon>Lysobacterales</taxon>
        <taxon>Lysobacteraceae</taxon>
        <taxon>Pseudomarimonas</taxon>
    </lineage>
</organism>
<feature type="transmembrane region" description="Helical" evidence="10">
    <location>
        <begin position="130"/>
        <end position="151"/>
    </location>
</feature>
<evidence type="ECO:0000256" key="4">
    <source>
        <dbReference type="ARBA" id="ARBA00022692"/>
    </source>
</evidence>
<evidence type="ECO:0000256" key="8">
    <source>
        <dbReference type="ARBA" id="ARBA00023136"/>
    </source>
</evidence>
<gene>
    <name evidence="11" type="ORF">M0G41_16515</name>
</gene>
<protein>
    <submittedName>
        <fullName evidence="11">Electron transport complex subunit E</fullName>
    </submittedName>
</protein>
<evidence type="ECO:0000313" key="11">
    <source>
        <dbReference type="EMBL" id="MCK7595264.1"/>
    </source>
</evidence>
<keyword evidence="8 10" id="KW-0472">Membrane</keyword>
<keyword evidence="5" id="KW-1278">Translocase</keyword>
<evidence type="ECO:0000256" key="9">
    <source>
        <dbReference type="SAM" id="MobiDB-lite"/>
    </source>
</evidence>
<feature type="transmembrane region" description="Helical" evidence="10">
    <location>
        <begin position="100"/>
        <end position="118"/>
    </location>
</feature>
<dbReference type="Pfam" id="PF02508">
    <property type="entry name" value="Rnf-Nqr"/>
    <property type="match status" value="1"/>
</dbReference>
<proteinExistence type="predicted"/>
<name>A0ABT0GL51_9GAMM</name>
<dbReference type="RefSeq" id="WP_248211085.1">
    <property type="nucleotide sequence ID" value="NZ_JALNMH010000015.1"/>
</dbReference>
<reference evidence="11" key="1">
    <citation type="submission" date="2022-04" db="EMBL/GenBank/DDBJ databases">
        <title>Lysobacter sp. CAU 1642 isolated from sea sand.</title>
        <authorList>
            <person name="Kim W."/>
        </authorList>
    </citation>
    <scope>NUCLEOTIDE SEQUENCE</scope>
    <source>
        <strain evidence="11">CAU 1642</strain>
    </source>
</reference>
<dbReference type="EMBL" id="JALNMH010000015">
    <property type="protein sequence ID" value="MCK7595264.1"/>
    <property type="molecule type" value="Genomic_DNA"/>
</dbReference>
<keyword evidence="6" id="KW-0249">Electron transport</keyword>
<evidence type="ECO:0000256" key="7">
    <source>
        <dbReference type="ARBA" id="ARBA00022989"/>
    </source>
</evidence>
<dbReference type="Proteomes" id="UP001431449">
    <property type="component" value="Unassembled WGS sequence"/>
</dbReference>
<evidence type="ECO:0000256" key="10">
    <source>
        <dbReference type="SAM" id="Phobius"/>
    </source>
</evidence>
<evidence type="ECO:0000256" key="3">
    <source>
        <dbReference type="ARBA" id="ARBA00022519"/>
    </source>
</evidence>
<evidence type="ECO:0000313" key="12">
    <source>
        <dbReference type="Proteomes" id="UP001431449"/>
    </source>
</evidence>
<feature type="transmembrane region" description="Helical" evidence="10">
    <location>
        <begin position="41"/>
        <end position="62"/>
    </location>
</feature>
<accession>A0ABT0GL51</accession>
<evidence type="ECO:0000256" key="5">
    <source>
        <dbReference type="ARBA" id="ARBA00022967"/>
    </source>
</evidence>
<keyword evidence="2" id="KW-0813">Transport</keyword>
<keyword evidence="3" id="KW-0997">Cell inner membrane</keyword>
<dbReference type="NCBIfam" id="NF009070">
    <property type="entry name" value="PRK12405.1"/>
    <property type="match status" value="1"/>
</dbReference>
<feature type="region of interest" description="Disordered" evidence="9">
    <location>
        <begin position="211"/>
        <end position="230"/>
    </location>
</feature>
<evidence type="ECO:0000256" key="6">
    <source>
        <dbReference type="ARBA" id="ARBA00022982"/>
    </source>
</evidence>
<dbReference type="PIRSF" id="PIRSF006102">
    <property type="entry name" value="NQR_DE"/>
    <property type="match status" value="1"/>
</dbReference>
<dbReference type="NCBIfam" id="TIGR01948">
    <property type="entry name" value="rnfE"/>
    <property type="match status" value="1"/>
</dbReference>
<dbReference type="InterPro" id="IPR003667">
    <property type="entry name" value="NqrDE/RnfAE"/>
</dbReference>
<keyword evidence="3" id="KW-1003">Cell membrane</keyword>
<dbReference type="PANTHER" id="PTHR30586:SF0">
    <property type="entry name" value="ION-TRANSLOCATING OXIDOREDUCTASE COMPLEX SUBUNIT E"/>
    <property type="match status" value="1"/>
</dbReference>
<feature type="compositionally biased region" description="Basic and acidic residues" evidence="9">
    <location>
        <begin position="220"/>
        <end position="230"/>
    </location>
</feature>